<accession>A0A427DYG2</accession>
<name>A0A427DYG2_9GAMM</name>
<dbReference type="Proteomes" id="UP000276506">
    <property type="component" value="Unassembled WGS sequence"/>
</dbReference>
<comment type="caution">
    <text evidence="1">The sequence shown here is derived from an EMBL/GenBank/DDBJ whole genome shotgun (WGS) entry which is preliminary data.</text>
</comment>
<evidence type="ECO:0000313" key="2">
    <source>
        <dbReference type="Proteomes" id="UP000276506"/>
    </source>
</evidence>
<dbReference type="EMBL" id="RHQL01000010">
    <property type="protein sequence ID" value="RRV08823.1"/>
    <property type="molecule type" value="Genomic_DNA"/>
</dbReference>
<gene>
    <name evidence="1" type="ORF">EGJ28_16280</name>
</gene>
<sequence>MNWKDTKALRQWIRDINARGLRFGHEDLAGTPEDPDLDYVDRWRAGETVDQVIAADFGDQLPIAEGGA</sequence>
<proteinExistence type="predicted"/>
<protein>
    <submittedName>
        <fullName evidence="1">Uncharacterized protein</fullName>
    </submittedName>
</protein>
<dbReference type="RefSeq" id="WP_041109873.1">
    <property type="nucleotide sequence ID" value="NZ_RHQL01000010.1"/>
</dbReference>
<reference evidence="1 2" key="1">
    <citation type="submission" date="2018-10" db="EMBL/GenBank/DDBJ databases">
        <title>Transmission dynamics of multidrug resistant bacteria on intensive care unit surfaces.</title>
        <authorList>
            <person name="D'Souza A.W."/>
            <person name="Potter R.F."/>
            <person name="Wallace M."/>
            <person name="Shupe A."/>
            <person name="Patel S."/>
            <person name="Sun S."/>
            <person name="Gul D."/>
            <person name="Kwon J.H."/>
            <person name="Andleeb S."/>
            <person name="Burnham C.-A.D."/>
            <person name="Dantas G."/>
        </authorList>
    </citation>
    <scope>NUCLEOTIDE SEQUENCE [LARGE SCALE GENOMIC DNA]</scope>
    <source>
        <strain evidence="1 2">PX_177</strain>
    </source>
</reference>
<organism evidence="1 2">
    <name type="scientific">Stutzerimonas xanthomarina</name>
    <dbReference type="NCBI Taxonomy" id="271420"/>
    <lineage>
        <taxon>Bacteria</taxon>
        <taxon>Pseudomonadati</taxon>
        <taxon>Pseudomonadota</taxon>
        <taxon>Gammaproteobacteria</taxon>
        <taxon>Pseudomonadales</taxon>
        <taxon>Pseudomonadaceae</taxon>
        <taxon>Stutzerimonas</taxon>
    </lineage>
</organism>
<evidence type="ECO:0000313" key="1">
    <source>
        <dbReference type="EMBL" id="RRV08823.1"/>
    </source>
</evidence>
<dbReference type="AlphaFoldDB" id="A0A427DYG2"/>